<proteinExistence type="predicted"/>
<reference evidence="1" key="1">
    <citation type="submission" date="2018-06" db="EMBL/GenBank/DDBJ databases">
        <authorList>
            <person name="Zhirakovskaya E."/>
        </authorList>
    </citation>
    <scope>NUCLEOTIDE SEQUENCE</scope>
</reference>
<dbReference type="InterPro" id="IPR043519">
    <property type="entry name" value="NT_sf"/>
</dbReference>
<dbReference type="AlphaFoldDB" id="A0A3B0VWZ8"/>
<accession>A0A3B0VWZ8</accession>
<gene>
    <name evidence="1" type="ORF">MNBD_CHLOROFLEXI01-2550</name>
</gene>
<dbReference type="Gene3D" id="3.30.460.10">
    <property type="entry name" value="Beta Polymerase, domain 2"/>
    <property type="match status" value="1"/>
</dbReference>
<dbReference type="SUPFAM" id="SSF81301">
    <property type="entry name" value="Nucleotidyltransferase"/>
    <property type="match status" value="1"/>
</dbReference>
<name>A0A3B0VWZ8_9ZZZZ</name>
<protein>
    <submittedName>
        <fullName evidence="1">Uncharacterized protein</fullName>
    </submittedName>
</protein>
<sequence>MKKAAYEQYSEQLRQKLTADPRVLGLVALGSMAQQDYQPDEWSDHDFFVITIHGVQEDMRQDLSWLPRAEEIIFHFKETEHGMKVLYADGHLLEFAILNEDELQVARLNRYRVLLDKVELTSNLAELMLSTEDFVAQSRRSPNHCFAELLMNILVGVGRHARGEYLSGRQFIKTYALSHLLKFLREHDSAENVQLLDNLDLLRRFELVFPGLGAEVNEILEKESLTAAEELLAMAVREFRPFLVEFPEAAVVQVQQAIVRAKQAEGEDL</sequence>
<evidence type="ECO:0000313" key="1">
    <source>
        <dbReference type="EMBL" id="VAW42957.1"/>
    </source>
</evidence>
<dbReference type="EMBL" id="UOEU01000991">
    <property type="protein sequence ID" value="VAW42957.1"/>
    <property type="molecule type" value="Genomic_DNA"/>
</dbReference>
<organism evidence="1">
    <name type="scientific">hydrothermal vent metagenome</name>
    <dbReference type="NCBI Taxonomy" id="652676"/>
    <lineage>
        <taxon>unclassified sequences</taxon>
        <taxon>metagenomes</taxon>
        <taxon>ecological metagenomes</taxon>
    </lineage>
</organism>